<evidence type="ECO:0000256" key="3">
    <source>
        <dbReference type="ARBA" id="ARBA00022679"/>
    </source>
</evidence>
<evidence type="ECO:0000256" key="2">
    <source>
        <dbReference type="ARBA" id="ARBA00022676"/>
    </source>
</evidence>
<dbReference type="Pfam" id="PF02995">
    <property type="entry name" value="DUF229"/>
    <property type="match status" value="1"/>
</dbReference>
<reference evidence="9" key="1">
    <citation type="submission" date="2014-07" db="EMBL/GenBank/DDBJ databases">
        <authorList>
            <person name="Martin A.A"/>
            <person name="De Silva N."/>
        </authorList>
    </citation>
    <scope>NUCLEOTIDE SEQUENCE</scope>
</reference>
<keyword evidence="4" id="KW-0812">Transmembrane</keyword>
<dbReference type="InterPro" id="IPR004245">
    <property type="entry name" value="DUF229"/>
</dbReference>
<accession>A0A0K0EYZ8</accession>
<keyword evidence="2" id="KW-0328">Glycosyltransferase</keyword>
<keyword evidence="9" id="KW-1185">Reference proteome</keyword>
<dbReference type="PANTHER" id="PTHR10974">
    <property type="entry name" value="FI08016P-RELATED"/>
    <property type="match status" value="1"/>
</dbReference>
<organism evidence="9 10">
    <name type="scientific">Strongyloides venezuelensis</name>
    <name type="common">Threadworm</name>
    <dbReference type="NCBI Taxonomy" id="75913"/>
    <lineage>
        <taxon>Eukaryota</taxon>
        <taxon>Metazoa</taxon>
        <taxon>Ecdysozoa</taxon>
        <taxon>Nematoda</taxon>
        <taxon>Chromadorea</taxon>
        <taxon>Rhabditida</taxon>
        <taxon>Tylenchina</taxon>
        <taxon>Panagrolaimomorpha</taxon>
        <taxon>Strongyloidoidea</taxon>
        <taxon>Strongyloididae</taxon>
        <taxon>Strongyloides</taxon>
    </lineage>
</organism>
<comment type="subcellular location">
    <subcellularLocation>
        <location evidence="1">Membrane</location>
        <topology evidence="1">Single-pass type II membrane protein</topology>
    </subcellularLocation>
</comment>
<dbReference type="GO" id="GO:0016020">
    <property type="term" value="C:membrane"/>
    <property type="evidence" value="ECO:0007669"/>
    <property type="project" value="UniProtKB-SubCell"/>
</dbReference>
<evidence type="ECO:0000256" key="6">
    <source>
        <dbReference type="ARBA" id="ARBA00022989"/>
    </source>
</evidence>
<evidence type="ECO:0000256" key="7">
    <source>
        <dbReference type="ARBA" id="ARBA00023136"/>
    </source>
</evidence>
<dbReference type="Gene3D" id="3.40.720.10">
    <property type="entry name" value="Alkaline Phosphatase, subunit A"/>
    <property type="match status" value="1"/>
</dbReference>
<evidence type="ECO:0000256" key="4">
    <source>
        <dbReference type="ARBA" id="ARBA00022692"/>
    </source>
</evidence>
<proteinExistence type="predicted"/>
<evidence type="ECO:0000256" key="1">
    <source>
        <dbReference type="ARBA" id="ARBA00004606"/>
    </source>
</evidence>
<sequence length="920" mass="107829">MEDNCGRIVDDKYRIKNFDLSCDFKECKPWPKDYILWFNRKKKSSSCHPVNKNLYYYIKNDIIFMRDEIKSKISCNYMCYSKKSYQEIYMIKNVTIEGETILECDVPWVKCYNEENIQVYENIELVLRKLNDTFEEKRDFLKPGYSLPNDVKKYSLHVIVIDSLSYYNALRALNKTRSVLLKHGGIEMKYLNIQGEDSMQNARGFLLNKVGTNIEDTSFGRPTKINDWGSEDPCNIPLDNTTFIFDYYKKMGYVTLYADDFILETFEWPNCVGFTNEYTHHATRIRQFLHNYNLNNSGKIIQNDFNDKCYLYGQDIFKYHEDFLKKYPNQPIASLTWQTKLIHDNIDNIFEQDEYLSEYFERNYKYHKDSFLIFMADHGFRLGKFMDTEIGKYEHMNPYFLIKPPAELLGNEELIDNLKANSIKHITQLDLYATFLDILTEGPKNNFTNLRPYDLSNVVNIKVKGSSLIRPLPDKNRSCYDMNIPFKYCLCQPKYAKLDRRQSGEIYKRLEEVFTKDINKQLEHDNLKEICSQLTLQDDVKDSFVVKTSKRNNATLYEIMATMKPGKGSFRAYYSQNFTLLDDIIRTNMYKGQADVCGEENIINQPQYEKLFNNSFDDSVFNEINSEMAKRVKIFCVILTSKVNRERAILQKKTWVKRCDNHIFGSGEESEDIPTFKAYHDDGYSFSFGKMKNTLSHVWRMYGDKYDWYIKADDDTYVIMENLRAFLLNEDPSKHGYHGFRMAVGGKSNPHAYTSGGAGYVMSRKSVKELVEKGFGDSKYCRQTDKAFDDLEVGSCLEKLGAIPSTSLDSRDRVLFNGFDPARAVSPAVDAFKKGFIGMAKFQYNTSMNSVADFPITFHYVRGDMMYAMEYFLYHMEVIGKNSRLNRMENSDNTDTKFKVSKKLALIEQFSKYNFKKYVN</sequence>
<dbReference type="Gene3D" id="3.90.550.50">
    <property type="match status" value="1"/>
</dbReference>
<keyword evidence="3" id="KW-0808">Transferase</keyword>
<dbReference type="InterPro" id="IPR003378">
    <property type="entry name" value="Fringe-like_glycosylTrfase"/>
</dbReference>
<dbReference type="STRING" id="75913.A0A0K0EYZ8"/>
<name>A0A0K0EYZ8_STRVS</name>
<dbReference type="WBParaSite" id="SVE_0175700.1">
    <property type="protein sequence ID" value="SVE_0175700.1"/>
    <property type="gene ID" value="SVE_0175700"/>
</dbReference>
<keyword evidence="5" id="KW-0735">Signal-anchor</keyword>
<keyword evidence="6" id="KW-1133">Transmembrane helix</keyword>
<dbReference type="PANTHER" id="PTHR10974:SF75">
    <property type="entry name" value="SULFATASE DOMAIN-CONTAINING PROTEIN"/>
    <property type="match status" value="1"/>
</dbReference>
<evidence type="ECO:0000259" key="8">
    <source>
        <dbReference type="Pfam" id="PF02434"/>
    </source>
</evidence>
<protein>
    <submittedName>
        <fullName evidence="10">Sulfatase domain-containing protein</fullName>
    </submittedName>
</protein>
<dbReference type="AlphaFoldDB" id="A0A0K0EYZ8"/>
<dbReference type="GO" id="GO:0005615">
    <property type="term" value="C:extracellular space"/>
    <property type="evidence" value="ECO:0007669"/>
    <property type="project" value="TreeGrafter"/>
</dbReference>
<reference evidence="10" key="2">
    <citation type="submission" date="2015-08" db="UniProtKB">
        <authorList>
            <consortium name="WormBaseParasite"/>
        </authorList>
    </citation>
    <scope>IDENTIFICATION</scope>
</reference>
<evidence type="ECO:0000256" key="5">
    <source>
        <dbReference type="ARBA" id="ARBA00022968"/>
    </source>
</evidence>
<evidence type="ECO:0000313" key="10">
    <source>
        <dbReference type="WBParaSite" id="SVE_0175700.1"/>
    </source>
</evidence>
<feature type="domain" description="Fringe-like glycosyltransferase" evidence="8">
    <location>
        <begin position="635"/>
        <end position="801"/>
    </location>
</feature>
<dbReference type="SUPFAM" id="SSF53649">
    <property type="entry name" value="Alkaline phosphatase-like"/>
    <property type="match status" value="1"/>
</dbReference>
<dbReference type="Proteomes" id="UP000035680">
    <property type="component" value="Unassembled WGS sequence"/>
</dbReference>
<dbReference type="InterPro" id="IPR017850">
    <property type="entry name" value="Alkaline_phosphatase_core_sf"/>
</dbReference>
<keyword evidence="7" id="KW-0472">Membrane</keyword>
<dbReference type="GO" id="GO:0016757">
    <property type="term" value="F:glycosyltransferase activity"/>
    <property type="evidence" value="ECO:0007669"/>
    <property type="project" value="UniProtKB-KW"/>
</dbReference>
<dbReference type="Pfam" id="PF02434">
    <property type="entry name" value="Fringe"/>
    <property type="match status" value="1"/>
</dbReference>
<evidence type="ECO:0000313" key="9">
    <source>
        <dbReference type="Proteomes" id="UP000035680"/>
    </source>
</evidence>